<dbReference type="EMBL" id="SEOM01000007">
    <property type="protein sequence ID" value="RYL99156.1"/>
    <property type="molecule type" value="Genomic_DNA"/>
</dbReference>
<accession>A0A4V1W9D2</accession>
<proteinExistence type="predicted"/>
<dbReference type="AlphaFoldDB" id="A0A4V1W9D2"/>
<protein>
    <submittedName>
        <fullName evidence="1">Uncharacterized protein</fullName>
    </submittedName>
</protein>
<dbReference type="Proteomes" id="UP000292734">
    <property type="component" value="Unassembled WGS sequence"/>
</dbReference>
<name>A0A4V1W9D2_9SPHN</name>
<reference evidence="1 2" key="1">
    <citation type="submission" date="2019-02" db="EMBL/GenBank/DDBJ databases">
        <authorList>
            <person name="Feng G."/>
        </authorList>
    </citation>
    <scope>NUCLEOTIDE SEQUENCE [LARGE SCALE GENOMIC DNA]</scope>
    <source>
        <strain evidence="1 2">DSM 26779</strain>
    </source>
</reference>
<evidence type="ECO:0000313" key="2">
    <source>
        <dbReference type="Proteomes" id="UP000292734"/>
    </source>
</evidence>
<comment type="caution">
    <text evidence="1">The sequence shown here is derived from an EMBL/GenBank/DDBJ whole genome shotgun (WGS) entry which is preliminary data.</text>
</comment>
<evidence type="ECO:0000313" key="1">
    <source>
        <dbReference type="EMBL" id="RYL99156.1"/>
    </source>
</evidence>
<gene>
    <name evidence="1" type="ORF">EWH08_16340</name>
</gene>
<organism evidence="1 2">
    <name type="scientific">Sphingobium indicum</name>
    <dbReference type="NCBI Taxonomy" id="332055"/>
    <lineage>
        <taxon>Bacteria</taxon>
        <taxon>Pseudomonadati</taxon>
        <taxon>Pseudomonadota</taxon>
        <taxon>Alphaproteobacteria</taxon>
        <taxon>Sphingomonadales</taxon>
        <taxon>Sphingomonadaceae</taxon>
        <taxon>Sphingobium</taxon>
    </lineage>
</organism>
<sequence length="123" mass="13260">MGGLEILRALSGHAVCGGESHLTSACFERSRETADGVGGERTFPPIRHPGLDPGSRFLPSARLSQGSGTPDQVRGDGKLMTAHGHFRHSEFVHAAQPLFDSARNERRLDHSRSAFIAKTVSWG</sequence>